<dbReference type="InterPro" id="IPR011990">
    <property type="entry name" value="TPR-like_helical_dom_sf"/>
</dbReference>
<dbReference type="PANTHER" id="PTHR45641">
    <property type="entry name" value="TETRATRICOPEPTIDE REPEAT PROTEIN (AFU_ORTHOLOGUE AFUA_6G03870)"/>
    <property type="match status" value="1"/>
</dbReference>
<feature type="repeat" description="TPR" evidence="3">
    <location>
        <begin position="929"/>
        <end position="962"/>
    </location>
</feature>
<keyword evidence="2 3" id="KW-0802">TPR repeat</keyword>
<dbReference type="SUPFAM" id="SSF52540">
    <property type="entry name" value="P-loop containing nucleoside triphosphate hydrolases"/>
    <property type="match status" value="1"/>
</dbReference>
<feature type="repeat" description="TPR" evidence="3">
    <location>
        <begin position="1013"/>
        <end position="1046"/>
    </location>
</feature>
<dbReference type="OMA" id="EHVHVAC"/>
<dbReference type="PROSITE" id="PS50293">
    <property type="entry name" value="TPR_REGION"/>
    <property type="match status" value="1"/>
</dbReference>
<keyword evidence="1" id="KW-0677">Repeat</keyword>
<proteinExistence type="predicted"/>
<dbReference type="Proteomes" id="UP000275408">
    <property type="component" value="Unassembled WGS sequence"/>
</dbReference>
<sequence length="1289" mass="147812">MIYTEEQLNYFRICYIVTTILTQALRSIFKKEWDRRYPSGEWNDTPKNGLDFYNMECSGSRKPNARLLATIKRGNSAEWDCTTLFSVLLYSNSISRGLSPMDCSPIDDLRQFRNEEFAHMPRGRLPETPFILAVRRVETAFQALGLSTVKIQEIRKQISFPTEELLKVQRSVDSLYQELCETNVKLQTSEDHRLFLEEQLRNDVSSFCILPPKPFHEIATRDFEVAKIMEQLEHLRKRNKNGLSFCHISGNPGSGKSQLARLVAEKFYKTASKDLSYPSFVMTLKAESLTTLLESYILLARQIKCLEYAVMHIVESTEMQVEEKVKNLKDLIAPKIELYGSWLLLVDNVSNVSDIHDFLPQPGNEQWTKGQLLITTQNTSFIPSNNSFVSHISVSEGMVPTDARCFLANISGITEQGQEDKVAKELDYQPLALASAAVYVKKIRESVDREFGWNEYLEKLKRGMRAITEKELAQTNSSYSKSMTAATKLAIERAMNRNSVVKSAFTFLSLVAPQPLHLDIVTNYVLIEEKHLDKEEVALQIQGYSLLMREERRNGVFISVHQVVHDVMKSLIKEFCQPNRHVKVVALTSFNQFIETNLTHTWYKEDCVADSKHLIPHLNALALEIGDVFHDSVALNSLSKLGTICRNHSDLPEAKAFYDTALKLIERDETCTDVDVADICSQLGIVLWQMGDLKQAREHFTRALDNTLKELGPEHVHVACNYHLLGIVHRALGDLLQAKTYHEQALEICLRKLGPENVGMANTYHHLGNAHFELSNLKEAKEHYDRALEIQLRNVGPDHVYTAFSYCSLGDVQRELGSLVKAKEHYERSLGIRLEKLGPEHVEVAISHNNLGIIHRYMGDLQKAKKHHELALDIERKKRGPDHVYVANTYYHLGNVQYDLRNLREAKMHYKRALNIQLEKLGPDHVNVAFSYCSLGDVERQMGDVRKAKKYYETALDIKLKKLGPEHVHVACTYHLLGMVQRTLGDLQKAKEHYDLALDIRLNKLGPDHVNVAYTHNELGNVLRVLGDLQQAKVHFKRALDIELKRSGPEHVDVARTYHKLAMVHRALGDLPQAKKYHVHASNIRLKNFGPEHIEMANSYHHLGNVEYELKNLQEAEKLYKRSLDIQQKNLGSEHLYVSFSYVGLGNVQRTWGNLERAKEFYELALANRRKNLGPKHVDVARIYSNQGHLQCDLGDLQKAKNLYQRALEILLQVLGPRHVEVNNLRSLLSNVERDLFGLHYDEERYGHAVYTEIRNPRLERFICEVDDFDFEVSSVYRDDDYAKCCIIS</sequence>
<reference evidence="4 5" key="1">
    <citation type="journal article" date="2018" name="Sci. Rep.">
        <title>Comparative analysis of the Pocillopora damicornis genome highlights role of immune system in coral evolution.</title>
        <authorList>
            <person name="Cunning R."/>
            <person name="Bay R.A."/>
            <person name="Gillette P."/>
            <person name="Baker A.C."/>
            <person name="Traylor-Knowles N."/>
        </authorList>
    </citation>
    <scope>NUCLEOTIDE SEQUENCE [LARGE SCALE GENOMIC DNA]</scope>
    <source>
        <strain evidence="4">RSMAS</strain>
        <tissue evidence="4">Whole animal</tissue>
    </source>
</reference>
<feature type="repeat" description="TPR" evidence="3">
    <location>
        <begin position="1181"/>
        <end position="1214"/>
    </location>
</feature>
<dbReference type="SMART" id="SM00028">
    <property type="entry name" value="TPR"/>
    <property type="match status" value="14"/>
</dbReference>
<feature type="repeat" description="TPR" evidence="3">
    <location>
        <begin position="761"/>
        <end position="794"/>
    </location>
</feature>
<dbReference type="Pfam" id="PF13424">
    <property type="entry name" value="TPR_12"/>
    <property type="match status" value="6"/>
</dbReference>
<feature type="repeat" description="TPR" evidence="3">
    <location>
        <begin position="1097"/>
        <end position="1130"/>
    </location>
</feature>
<name>A0A3M6UDJ8_POCDA</name>
<dbReference type="Gene3D" id="3.40.50.300">
    <property type="entry name" value="P-loop containing nucleotide triphosphate hydrolases"/>
    <property type="match status" value="1"/>
</dbReference>
<evidence type="ECO:0000256" key="2">
    <source>
        <dbReference type="ARBA" id="ARBA00022803"/>
    </source>
</evidence>
<dbReference type="Gene3D" id="1.25.40.10">
    <property type="entry name" value="Tetratricopeptide repeat domain"/>
    <property type="match status" value="4"/>
</dbReference>
<dbReference type="SUPFAM" id="SSF48452">
    <property type="entry name" value="TPR-like"/>
    <property type="match status" value="2"/>
</dbReference>
<feature type="repeat" description="TPR" evidence="3">
    <location>
        <begin position="971"/>
        <end position="1004"/>
    </location>
</feature>
<dbReference type="PANTHER" id="PTHR45641:SF19">
    <property type="entry name" value="NEPHROCYSTIN-3"/>
    <property type="match status" value="1"/>
</dbReference>
<evidence type="ECO:0000256" key="1">
    <source>
        <dbReference type="ARBA" id="ARBA00022737"/>
    </source>
</evidence>
<accession>A0A3M6UDJ8</accession>
<dbReference type="Pfam" id="PF13181">
    <property type="entry name" value="TPR_8"/>
    <property type="match status" value="1"/>
</dbReference>
<gene>
    <name evidence="4" type="ORF">pdam_00014842</name>
</gene>
<dbReference type="STRING" id="46731.A0A3M6UDJ8"/>
<feature type="repeat" description="TPR" evidence="3">
    <location>
        <begin position="887"/>
        <end position="920"/>
    </location>
</feature>
<protein>
    <submittedName>
        <fullName evidence="4">Uncharacterized protein</fullName>
    </submittedName>
</protein>
<evidence type="ECO:0000313" key="4">
    <source>
        <dbReference type="EMBL" id="RMX51498.1"/>
    </source>
</evidence>
<evidence type="ECO:0000256" key="3">
    <source>
        <dbReference type="PROSITE-ProRule" id="PRU00339"/>
    </source>
</evidence>
<organism evidence="4 5">
    <name type="scientific">Pocillopora damicornis</name>
    <name type="common">Cauliflower coral</name>
    <name type="synonym">Millepora damicornis</name>
    <dbReference type="NCBI Taxonomy" id="46731"/>
    <lineage>
        <taxon>Eukaryota</taxon>
        <taxon>Metazoa</taxon>
        <taxon>Cnidaria</taxon>
        <taxon>Anthozoa</taxon>
        <taxon>Hexacorallia</taxon>
        <taxon>Scleractinia</taxon>
        <taxon>Astrocoeniina</taxon>
        <taxon>Pocilloporidae</taxon>
        <taxon>Pocillopora</taxon>
    </lineage>
</organism>
<dbReference type="EMBL" id="RCHS01001764">
    <property type="protein sequence ID" value="RMX51498.1"/>
    <property type="molecule type" value="Genomic_DNA"/>
</dbReference>
<dbReference type="InterPro" id="IPR027417">
    <property type="entry name" value="P-loop_NTPase"/>
</dbReference>
<keyword evidence="5" id="KW-1185">Reference proteome</keyword>
<feature type="repeat" description="TPR" evidence="3">
    <location>
        <begin position="677"/>
        <end position="710"/>
    </location>
</feature>
<dbReference type="OrthoDB" id="5985681at2759"/>
<dbReference type="SUPFAM" id="SSF81901">
    <property type="entry name" value="HCP-like"/>
    <property type="match status" value="1"/>
</dbReference>
<dbReference type="PROSITE" id="PS50005">
    <property type="entry name" value="TPR"/>
    <property type="match status" value="8"/>
</dbReference>
<comment type="caution">
    <text evidence="4">The sequence shown here is derived from an EMBL/GenBank/DDBJ whole genome shotgun (WGS) entry which is preliminary data.</text>
</comment>
<evidence type="ECO:0000313" key="5">
    <source>
        <dbReference type="Proteomes" id="UP000275408"/>
    </source>
</evidence>
<dbReference type="InterPro" id="IPR019734">
    <property type="entry name" value="TPR_rpt"/>
</dbReference>